<evidence type="ECO:0000313" key="2">
    <source>
        <dbReference type="Proteomes" id="UP001156441"/>
    </source>
</evidence>
<accession>A0ABT2JJN7</accession>
<proteinExistence type="predicted"/>
<organism evidence="1 2">
    <name type="scientific">Actinophytocola gossypii</name>
    <dbReference type="NCBI Taxonomy" id="2812003"/>
    <lineage>
        <taxon>Bacteria</taxon>
        <taxon>Bacillati</taxon>
        <taxon>Actinomycetota</taxon>
        <taxon>Actinomycetes</taxon>
        <taxon>Pseudonocardiales</taxon>
        <taxon>Pseudonocardiaceae</taxon>
    </lineage>
</organism>
<keyword evidence="2" id="KW-1185">Reference proteome</keyword>
<name>A0ABT2JJN7_9PSEU</name>
<comment type="caution">
    <text evidence="1">The sequence shown here is derived from an EMBL/GenBank/DDBJ whole genome shotgun (WGS) entry which is preliminary data.</text>
</comment>
<evidence type="ECO:0000313" key="1">
    <source>
        <dbReference type="EMBL" id="MCT2588103.1"/>
    </source>
</evidence>
<dbReference type="Proteomes" id="UP001156441">
    <property type="component" value="Unassembled WGS sequence"/>
</dbReference>
<sequence>MRAARASDPRCGPPPVVARSEWVRASALAERGVTEPVDDEGTVPVLVPAFEVPPGAWETAARSAHVPEPRCADRRARPRCVPAICCALRW</sequence>
<protein>
    <submittedName>
        <fullName evidence="1">Uncharacterized protein</fullName>
    </submittedName>
</protein>
<dbReference type="RefSeq" id="WP_260196040.1">
    <property type="nucleotide sequence ID" value="NZ_JAFFZE010000032.1"/>
</dbReference>
<reference evidence="1 2" key="1">
    <citation type="submission" date="2021-02" db="EMBL/GenBank/DDBJ databases">
        <title>Actinophytocola xerophila sp. nov., isolated from soil of cotton cropping field.</title>
        <authorList>
            <person name="Huang R."/>
            <person name="Chen X."/>
            <person name="Ge X."/>
            <person name="Liu W."/>
        </authorList>
    </citation>
    <scope>NUCLEOTIDE SEQUENCE [LARGE SCALE GENOMIC DNA]</scope>
    <source>
        <strain evidence="1 2">S1-96</strain>
    </source>
</reference>
<gene>
    <name evidence="1" type="ORF">JT362_33840</name>
</gene>
<dbReference type="EMBL" id="JAFFZE010000032">
    <property type="protein sequence ID" value="MCT2588103.1"/>
    <property type="molecule type" value="Genomic_DNA"/>
</dbReference>